<dbReference type="GeneID" id="111124823"/>
<name>A0A8B8D7Z7_CRAVI</name>
<gene>
    <name evidence="3" type="primary">LOC111124823</name>
</gene>
<dbReference type="RefSeq" id="XP_022323740.1">
    <property type="nucleotide sequence ID" value="XM_022468032.1"/>
</dbReference>
<dbReference type="KEGG" id="cvn:111124823"/>
<reference evidence="3" key="1">
    <citation type="submission" date="2025-08" db="UniProtKB">
        <authorList>
            <consortium name="RefSeq"/>
        </authorList>
    </citation>
    <scope>IDENTIFICATION</scope>
    <source>
        <tissue evidence="3">Whole sample</tissue>
    </source>
</reference>
<organism evidence="2 3">
    <name type="scientific">Crassostrea virginica</name>
    <name type="common">Eastern oyster</name>
    <dbReference type="NCBI Taxonomy" id="6565"/>
    <lineage>
        <taxon>Eukaryota</taxon>
        <taxon>Metazoa</taxon>
        <taxon>Spiralia</taxon>
        <taxon>Lophotrochozoa</taxon>
        <taxon>Mollusca</taxon>
        <taxon>Bivalvia</taxon>
        <taxon>Autobranchia</taxon>
        <taxon>Pteriomorphia</taxon>
        <taxon>Ostreida</taxon>
        <taxon>Ostreoidea</taxon>
        <taxon>Ostreidae</taxon>
        <taxon>Crassostrea</taxon>
    </lineage>
</organism>
<keyword evidence="2" id="KW-1185">Reference proteome</keyword>
<dbReference type="Proteomes" id="UP000694844">
    <property type="component" value="Chromosome 3"/>
</dbReference>
<evidence type="ECO:0000256" key="1">
    <source>
        <dbReference type="SAM" id="SignalP"/>
    </source>
</evidence>
<keyword evidence="1" id="KW-0732">Signal</keyword>
<feature type="chain" id="PRO_5034120801" evidence="1">
    <location>
        <begin position="22"/>
        <end position="264"/>
    </location>
</feature>
<dbReference type="OrthoDB" id="6076852at2759"/>
<evidence type="ECO:0000313" key="2">
    <source>
        <dbReference type="Proteomes" id="UP000694844"/>
    </source>
</evidence>
<accession>A0A8B8D7Z7</accession>
<dbReference type="AlphaFoldDB" id="A0A8B8D7Z7"/>
<sequence>MRVGWMLGSVLLLAGVVSVYGSCTVTPAKIETTYTGRVRHYCVHNVTKGNSTVEIELLLDSKFETRDCQRCTCSRMGLTCCGYGVASNERIHVPIGCHPVADGCQIALISNIDNVTDCYSIGPPAAERRRNEMMKGMARQIAHQEFPQAMQYWRGLNPPPISPLAVLLGGASRRGPNGRVVEQPEGLMESFLLMNLFNGGGGGGMGIGGGSSHQAPGGAGEPIGPMGDGGQNMNGFGMGLGAGMGGSLFESPLGMGLLFSSVMS</sequence>
<feature type="signal peptide" evidence="1">
    <location>
        <begin position="1"/>
        <end position="21"/>
    </location>
</feature>
<proteinExistence type="predicted"/>
<protein>
    <submittedName>
        <fullName evidence="3">Uncharacterized protein LOC111124823</fullName>
    </submittedName>
</protein>
<evidence type="ECO:0000313" key="3">
    <source>
        <dbReference type="RefSeq" id="XP_022323740.1"/>
    </source>
</evidence>